<evidence type="ECO:0000256" key="1">
    <source>
        <dbReference type="SAM" id="Coils"/>
    </source>
</evidence>
<protein>
    <submittedName>
        <fullName evidence="3">Uncharacterized protein</fullName>
    </submittedName>
</protein>
<dbReference type="RefSeq" id="WP_182151813.1">
    <property type="nucleotide sequence ID" value="NZ_JACEZU010000001.1"/>
</dbReference>
<evidence type="ECO:0000313" key="3">
    <source>
        <dbReference type="EMBL" id="MBA5686082.1"/>
    </source>
</evidence>
<keyword evidence="4" id="KW-1185">Reference proteome</keyword>
<gene>
    <name evidence="3" type="ORF">H3H39_03335</name>
</gene>
<dbReference type="AlphaFoldDB" id="A0A7W2F6L5"/>
<comment type="caution">
    <text evidence="3">The sequence shown here is derived from an EMBL/GenBank/DDBJ whole genome shotgun (WGS) entry which is preliminary data.</text>
</comment>
<dbReference type="Proteomes" id="UP000573499">
    <property type="component" value="Unassembled WGS sequence"/>
</dbReference>
<accession>A0A7W2F6L5</accession>
<feature type="coiled-coil region" evidence="1">
    <location>
        <begin position="113"/>
        <end position="140"/>
    </location>
</feature>
<keyword evidence="1" id="KW-0175">Coiled coil</keyword>
<feature type="region of interest" description="Disordered" evidence="2">
    <location>
        <begin position="82"/>
        <end position="106"/>
    </location>
</feature>
<dbReference type="NCBIfam" id="NF040697">
    <property type="entry name" value="VPA1267_fam"/>
    <property type="match status" value="1"/>
</dbReference>
<dbReference type="EMBL" id="JACEZU010000001">
    <property type="protein sequence ID" value="MBA5686082.1"/>
    <property type="molecule type" value="Genomic_DNA"/>
</dbReference>
<dbReference type="InterPro" id="IPR049841">
    <property type="entry name" value="VPA1267-like"/>
</dbReference>
<evidence type="ECO:0000256" key="2">
    <source>
        <dbReference type="SAM" id="MobiDB-lite"/>
    </source>
</evidence>
<proteinExistence type="predicted"/>
<evidence type="ECO:0000313" key="4">
    <source>
        <dbReference type="Proteomes" id="UP000573499"/>
    </source>
</evidence>
<sequence length="152" mass="16889">MVSKGNGQQIAEVNFQKFITWLSSKTDDDFRQIVNMRDGVLSRKEIAAECAFGGSAINQNPRIKAALLGKEAELRERGILPPLVTKGEPQSSSVQPKTVPVAGSPKSFDAERLRRLELENASLKTENQELKRQLDKFAVLREVLSTTGRLPR</sequence>
<name>A0A7W2F6L5_9BURK</name>
<organism evidence="3 4">
    <name type="scientific">Rugamonas apoptosis</name>
    <dbReference type="NCBI Taxonomy" id="2758570"/>
    <lineage>
        <taxon>Bacteria</taxon>
        <taxon>Pseudomonadati</taxon>
        <taxon>Pseudomonadota</taxon>
        <taxon>Betaproteobacteria</taxon>
        <taxon>Burkholderiales</taxon>
        <taxon>Oxalobacteraceae</taxon>
        <taxon>Telluria group</taxon>
        <taxon>Rugamonas</taxon>
    </lineage>
</organism>
<reference evidence="3 4" key="1">
    <citation type="submission" date="2020-07" db="EMBL/GenBank/DDBJ databases">
        <title>Novel species isolated from subtropical streams in China.</title>
        <authorList>
            <person name="Lu H."/>
        </authorList>
    </citation>
    <scope>NUCLEOTIDE SEQUENCE [LARGE SCALE GENOMIC DNA]</scope>
    <source>
        <strain evidence="3 4">LX47W</strain>
    </source>
</reference>